<dbReference type="AlphaFoldDB" id="A0A378I3Q8"/>
<dbReference type="Proteomes" id="UP000254968">
    <property type="component" value="Unassembled WGS sequence"/>
</dbReference>
<dbReference type="InterPro" id="IPR016166">
    <property type="entry name" value="FAD-bd_PCMH"/>
</dbReference>
<dbReference type="PROSITE" id="PS51387">
    <property type="entry name" value="FAD_PCMH"/>
    <property type="match status" value="1"/>
</dbReference>
<reference evidence="3 4" key="1">
    <citation type="submission" date="2018-06" db="EMBL/GenBank/DDBJ databases">
        <authorList>
            <consortium name="Pathogen Informatics"/>
            <person name="Doyle S."/>
        </authorList>
    </citation>
    <scope>NUCLEOTIDE SEQUENCE [LARGE SCALE GENOMIC DNA]</scope>
    <source>
        <strain evidence="3 4">NCTC13315</strain>
    </source>
</reference>
<gene>
    <name evidence="3" type="primary">dprE1_3</name>
    <name evidence="3" type="ORF">NCTC13315_02035</name>
</gene>
<evidence type="ECO:0000313" key="3">
    <source>
        <dbReference type="EMBL" id="STX29492.1"/>
    </source>
</evidence>
<protein>
    <submittedName>
        <fullName evidence="3">Oxidoreductase (L-gululonolactone oxidase)</fullName>
        <ecNumber evidence="3">1.-.-.-</ecNumber>
    </submittedName>
</protein>
<dbReference type="EMBL" id="UGNV01000001">
    <property type="protein sequence ID" value="STX29492.1"/>
    <property type="molecule type" value="Genomic_DNA"/>
</dbReference>
<dbReference type="InterPro" id="IPR010031">
    <property type="entry name" value="FAD_lactone_oxidase-like"/>
</dbReference>
<keyword evidence="1" id="KW-0274">FAD</keyword>
<feature type="domain" description="FAD-binding PCMH-type" evidence="2">
    <location>
        <begin position="14"/>
        <end position="183"/>
    </location>
</feature>
<dbReference type="OrthoDB" id="143770at2"/>
<dbReference type="GO" id="GO:0071949">
    <property type="term" value="F:FAD binding"/>
    <property type="evidence" value="ECO:0007669"/>
    <property type="project" value="InterPro"/>
</dbReference>
<keyword evidence="4" id="KW-1185">Reference proteome</keyword>
<dbReference type="Gene3D" id="3.30.465.10">
    <property type="match status" value="1"/>
</dbReference>
<evidence type="ECO:0000259" key="2">
    <source>
        <dbReference type="PROSITE" id="PS51387"/>
    </source>
</evidence>
<dbReference type="InterPro" id="IPR006094">
    <property type="entry name" value="Oxid_FAD_bind_N"/>
</dbReference>
<dbReference type="GO" id="GO:0003885">
    <property type="term" value="F:D-arabinono-1,4-lactone oxidase activity"/>
    <property type="evidence" value="ECO:0007669"/>
    <property type="project" value="TreeGrafter"/>
</dbReference>
<dbReference type="InterPro" id="IPR016169">
    <property type="entry name" value="FAD-bd_PCMH_sub2"/>
</dbReference>
<dbReference type="RefSeq" id="WP_115303159.1">
    <property type="nucleotide sequence ID" value="NZ_CAAAHO010000002.1"/>
</dbReference>
<organism evidence="3 4">
    <name type="scientific">Legionella beliardensis</name>
    <dbReference type="NCBI Taxonomy" id="91822"/>
    <lineage>
        <taxon>Bacteria</taxon>
        <taxon>Pseudomonadati</taxon>
        <taxon>Pseudomonadota</taxon>
        <taxon>Gammaproteobacteria</taxon>
        <taxon>Legionellales</taxon>
        <taxon>Legionellaceae</taxon>
        <taxon>Legionella</taxon>
    </lineage>
</organism>
<evidence type="ECO:0000313" key="4">
    <source>
        <dbReference type="Proteomes" id="UP000254968"/>
    </source>
</evidence>
<dbReference type="EC" id="1.-.-.-" evidence="3"/>
<evidence type="ECO:0000256" key="1">
    <source>
        <dbReference type="ARBA" id="ARBA00022827"/>
    </source>
</evidence>
<keyword evidence="3" id="KW-0560">Oxidoreductase</keyword>
<dbReference type="Pfam" id="PF01565">
    <property type="entry name" value="FAD_binding_4"/>
    <property type="match status" value="1"/>
</dbReference>
<proteinExistence type="predicted"/>
<dbReference type="InterPro" id="IPR036318">
    <property type="entry name" value="FAD-bd_PCMH-like_sf"/>
</dbReference>
<dbReference type="PANTHER" id="PTHR43762:SF1">
    <property type="entry name" value="D-ARABINONO-1,4-LACTONE OXIDASE"/>
    <property type="match status" value="1"/>
</dbReference>
<name>A0A378I3Q8_9GAMM</name>
<dbReference type="SUPFAM" id="SSF56176">
    <property type="entry name" value="FAD-binding/transporter-associated domain-like"/>
    <property type="match status" value="1"/>
</dbReference>
<keyword evidence="1" id="KW-0285">Flavoprotein</keyword>
<accession>A0A378I3Q8</accession>
<sequence>MRSKKMRFSNFSQAITSSSTCYRPEQEKQLAMLFEYSQQTHQTLLARGKGLSYSDCCINHGGIIVDTSRFNHFLAFDEQEETVICQPAVTFAELLSLHPHYIPPVIPGTLHATIGGGVANDVHGKNNSHLGTLGHHIQWLEVQIGEQTFYCGSQENQQLLQATIGGLGLTGIIKRVAIKMRKASRTIQTQAEKHHQWASLLERMQQEAEKQEYMVAWLDLLNTNQALLTFGNHFSEEITPKKTMTLTIPSLPMRLITRQTMKLYNHYYFHKAKESLYLQPLAQFNNPLDSLKHWNRLYGKNGLLQFQGVFSKDIALELLTELQKIISHYGAVPTLAVLKYFTNSGPGLLSFAKPGFTVAIDFINTVKARDAIKQMNELVTESKGKVYLAKDLFLTAEQFKLQYPNHQQFHRILTEFSPPISSNLSHRLGLT</sequence>
<dbReference type="PANTHER" id="PTHR43762">
    <property type="entry name" value="L-GULONOLACTONE OXIDASE"/>
    <property type="match status" value="1"/>
</dbReference>